<dbReference type="EMBL" id="KZ150009">
    <property type="protein sequence ID" value="PZC75124.1"/>
    <property type="molecule type" value="Genomic_DNA"/>
</dbReference>
<feature type="domain" description="Endonuclease/exonuclease/phosphatase" evidence="1">
    <location>
        <begin position="98"/>
        <end position="168"/>
    </location>
</feature>
<keyword evidence="3" id="KW-1185">Reference proteome</keyword>
<dbReference type="InterPro" id="IPR036691">
    <property type="entry name" value="Endo/exonu/phosph_ase_sf"/>
</dbReference>
<dbReference type="InterPro" id="IPR005135">
    <property type="entry name" value="Endo/exonuclease/phosphatase"/>
</dbReference>
<dbReference type="SUPFAM" id="SSF56219">
    <property type="entry name" value="DNase I-like"/>
    <property type="match status" value="1"/>
</dbReference>
<protein>
    <recommendedName>
        <fullName evidence="1">Endonuclease/exonuclease/phosphatase domain-containing protein</fullName>
    </recommendedName>
</protein>
<dbReference type="Proteomes" id="UP000249218">
    <property type="component" value="Unassembled WGS sequence"/>
</dbReference>
<organism evidence="2 3">
    <name type="scientific">Helicoverpa armigera</name>
    <name type="common">Cotton bollworm</name>
    <name type="synonym">Heliothis armigera</name>
    <dbReference type="NCBI Taxonomy" id="29058"/>
    <lineage>
        <taxon>Eukaryota</taxon>
        <taxon>Metazoa</taxon>
        <taxon>Ecdysozoa</taxon>
        <taxon>Arthropoda</taxon>
        <taxon>Hexapoda</taxon>
        <taxon>Insecta</taxon>
        <taxon>Pterygota</taxon>
        <taxon>Neoptera</taxon>
        <taxon>Endopterygota</taxon>
        <taxon>Lepidoptera</taxon>
        <taxon>Glossata</taxon>
        <taxon>Ditrysia</taxon>
        <taxon>Noctuoidea</taxon>
        <taxon>Noctuidae</taxon>
        <taxon>Heliothinae</taxon>
        <taxon>Helicoverpa</taxon>
    </lineage>
</organism>
<dbReference type="GO" id="GO:0003824">
    <property type="term" value="F:catalytic activity"/>
    <property type="evidence" value="ECO:0007669"/>
    <property type="project" value="InterPro"/>
</dbReference>
<dbReference type="Pfam" id="PF14529">
    <property type="entry name" value="Exo_endo_phos_2"/>
    <property type="match status" value="1"/>
</dbReference>
<gene>
    <name evidence="2" type="primary">HaOG206744</name>
    <name evidence="2" type="ORF">B5X24_HaOG206744</name>
</gene>
<evidence type="ECO:0000313" key="3">
    <source>
        <dbReference type="Proteomes" id="UP000249218"/>
    </source>
</evidence>
<name>A0A2W1BNB7_HELAM</name>
<accession>A0A2W1BNB7</accession>
<sequence length="233" mass="26290">MAPRQVFLQWNVRSVWHKKHDLIFLLNKFKPLACSVAETWLTPSLSFNIPLFNILRCDRSDGYGGSALLVNNRVPLSTLSLPVLDGDMNIVACRIEGITVLSVYISHPQRRFLTTIRDILNSIVGPVLVMGDFNCHHFRWGSNRCDSFGEGLVEILDDLDLCILNDVSKILLVTAMLRAATMALSRPLFQAQTLPFRCATVPEIKSRHPRGGIKNAHRLLKKGKRPKNSTMMR</sequence>
<dbReference type="Gene3D" id="3.60.10.10">
    <property type="entry name" value="Endonuclease/exonuclease/phosphatase"/>
    <property type="match status" value="1"/>
</dbReference>
<evidence type="ECO:0000313" key="2">
    <source>
        <dbReference type="EMBL" id="PZC75124.1"/>
    </source>
</evidence>
<dbReference type="AlphaFoldDB" id="A0A2W1BNB7"/>
<dbReference type="OrthoDB" id="8058536at2759"/>
<reference evidence="2 3" key="1">
    <citation type="journal article" date="2017" name="BMC Biol.">
        <title>Genomic innovations, transcriptional plasticity and gene loss underlying the evolution and divergence of two highly polyphagous and invasive Helicoverpa pest species.</title>
        <authorList>
            <person name="Pearce S.L."/>
            <person name="Clarke D.F."/>
            <person name="East P.D."/>
            <person name="Elfekih S."/>
            <person name="Gordon K.H."/>
            <person name="Jermiin L.S."/>
            <person name="McGaughran A."/>
            <person name="Oakeshott J.G."/>
            <person name="Papanikolaou A."/>
            <person name="Perera O.P."/>
            <person name="Rane R.V."/>
            <person name="Richards S."/>
            <person name="Tay W.T."/>
            <person name="Walsh T.K."/>
            <person name="Anderson A."/>
            <person name="Anderson C.J."/>
            <person name="Asgari S."/>
            <person name="Board P.G."/>
            <person name="Bretschneider A."/>
            <person name="Campbell P.M."/>
            <person name="Chertemps T."/>
            <person name="Christeller J.T."/>
            <person name="Coppin C.W."/>
            <person name="Downes S.J."/>
            <person name="Duan G."/>
            <person name="Farnsworth C.A."/>
            <person name="Good R.T."/>
            <person name="Han L.B."/>
            <person name="Han Y.C."/>
            <person name="Hatje K."/>
            <person name="Horne I."/>
            <person name="Huang Y.P."/>
            <person name="Hughes D.S."/>
            <person name="Jacquin-Joly E."/>
            <person name="James W."/>
            <person name="Jhangiani S."/>
            <person name="Kollmar M."/>
            <person name="Kuwar S.S."/>
            <person name="Li S."/>
            <person name="Liu N.Y."/>
            <person name="Maibeche M.T."/>
            <person name="Miller J.R."/>
            <person name="Montagne N."/>
            <person name="Perry T."/>
            <person name="Qu J."/>
            <person name="Song S.V."/>
            <person name="Sutton G.G."/>
            <person name="Vogel H."/>
            <person name="Walenz B.P."/>
            <person name="Xu W."/>
            <person name="Zhang H.J."/>
            <person name="Zou Z."/>
            <person name="Batterham P."/>
            <person name="Edwards O.R."/>
            <person name="Feyereisen R."/>
            <person name="Gibbs R.A."/>
            <person name="Heckel D.G."/>
            <person name="McGrath A."/>
            <person name="Robin C."/>
            <person name="Scherer S.E."/>
            <person name="Worley K.C."/>
            <person name="Wu Y.D."/>
        </authorList>
    </citation>
    <scope>NUCLEOTIDE SEQUENCE [LARGE SCALE GENOMIC DNA]</scope>
    <source>
        <strain evidence="2">Harm_GR_Male_#8</strain>
        <tissue evidence="2">Whole organism</tissue>
    </source>
</reference>
<proteinExistence type="predicted"/>
<evidence type="ECO:0000259" key="1">
    <source>
        <dbReference type="Pfam" id="PF14529"/>
    </source>
</evidence>